<dbReference type="AlphaFoldDB" id="A0A0U3R088"/>
<dbReference type="KEGG" id="arw:MB46_07935"/>
<evidence type="ECO:0000256" key="1">
    <source>
        <dbReference type="SAM" id="MobiDB-lite"/>
    </source>
</evidence>
<evidence type="ECO:0000313" key="3">
    <source>
        <dbReference type="Proteomes" id="UP000182725"/>
    </source>
</evidence>
<sequence>MTTGFHRPRASRRQTGPAAANNAHGTVPNKAALNAVIDVADTELAESYELPGGELPPDELALEILAEQLDEFTCSSCFLVRHRSQLAREKNGLKFCKDCEG</sequence>
<dbReference type="EMBL" id="FNTV01000001">
    <property type="protein sequence ID" value="SEE23005.1"/>
    <property type="molecule type" value="Genomic_DNA"/>
</dbReference>
<accession>A0A1H5H557</accession>
<dbReference type="Proteomes" id="UP000182725">
    <property type="component" value="Unassembled WGS sequence"/>
</dbReference>
<reference evidence="2 3" key="1">
    <citation type="submission" date="2016-10" db="EMBL/GenBank/DDBJ databases">
        <authorList>
            <person name="de Groot N.N."/>
        </authorList>
    </citation>
    <scope>NUCLEOTIDE SEQUENCE [LARGE SCALE GENOMIC DNA]</scope>
    <source>
        <strain evidence="2 3">DSM 22274</strain>
    </source>
</reference>
<proteinExistence type="predicted"/>
<organism evidence="2 3">
    <name type="scientific">Arthrobacter alpinus</name>
    <dbReference type="NCBI Taxonomy" id="656366"/>
    <lineage>
        <taxon>Bacteria</taxon>
        <taxon>Bacillati</taxon>
        <taxon>Actinomycetota</taxon>
        <taxon>Actinomycetes</taxon>
        <taxon>Micrococcales</taxon>
        <taxon>Micrococcaceae</taxon>
        <taxon>Arthrobacter</taxon>
    </lineage>
</organism>
<dbReference type="OrthoDB" id="4732434at2"/>
<name>A0A0U3R088_9MICC</name>
<evidence type="ECO:0000313" key="2">
    <source>
        <dbReference type="EMBL" id="SEE23005.1"/>
    </source>
</evidence>
<protein>
    <submittedName>
        <fullName evidence="2">Uncharacterized protein</fullName>
    </submittedName>
</protein>
<feature type="compositionally biased region" description="Basic residues" evidence="1">
    <location>
        <begin position="1"/>
        <end position="12"/>
    </location>
</feature>
<feature type="region of interest" description="Disordered" evidence="1">
    <location>
        <begin position="1"/>
        <end position="27"/>
    </location>
</feature>
<dbReference type="InterPro" id="IPR025242">
    <property type="entry name" value="DUF4193"/>
</dbReference>
<gene>
    <name evidence="2" type="ORF">SAMN04489740_0929</name>
</gene>
<dbReference type="Pfam" id="PF13834">
    <property type="entry name" value="DUF4193"/>
    <property type="match status" value="1"/>
</dbReference>
<dbReference type="RefSeq" id="WP_044573574.1">
    <property type="nucleotide sequence ID" value="NZ_CP013745.1"/>
</dbReference>
<accession>A0A0U3R088</accession>